<reference evidence="3 4" key="1">
    <citation type="submission" date="2019-03" db="EMBL/GenBank/DDBJ databases">
        <title>First draft genome of Liparis tanakae, snailfish: a comprehensive survey of snailfish specific genes.</title>
        <authorList>
            <person name="Kim W."/>
            <person name="Song I."/>
            <person name="Jeong J.-H."/>
            <person name="Kim D."/>
            <person name="Kim S."/>
            <person name="Ryu S."/>
            <person name="Song J.Y."/>
            <person name="Lee S.K."/>
        </authorList>
    </citation>
    <scope>NUCLEOTIDE SEQUENCE [LARGE SCALE GENOMIC DNA]</scope>
    <source>
        <tissue evidence="3">Muscle</tissue>
    </source>
</reference>
<feature type="signal peptide" evidence="2">
    <location>
        <begin position="1"/>
        <end position="18"/>
    </location>
</feature>
<feature type="chain" id="PRO_5021236838" description="Secreted protein" evidence="2">
    <location>
        <begin position="19"/>
        <end position="86"/>
    </location>
</feature>
<feature type="region of interest" description="Disordered" evidence="1">
    <location>
        <begin position="59"/>
        <end position="86"/>
    </location>
</feature>
<evidence type="ECO:0000256" key="1">
    <source>
        <dbReference type="SAM" id="MobiDB-lite"/>
    </source>
</evidence>
<gene>
    <name evidence="3" type="ORF">EYF80_039099</name>
</gene>
<keyword evidence="2" id="KW-0732">Signal</keyword>
<name>A0A4Z2GBT1_9TELE</name>
<evidence type="ECO:0000313" key="3">
    <source>
        <dbReference type="EMBL" id="TNN50710.1"/>
    </source>
</evidence>
<evidence type="ECO:0008006" key="5">
    <source>
        <dbReference type="Google" id="ProtNLM"/>
    </source>
</evidence>
<organism evidence="3 4">
    <name type="scientific">Liparis tanakae</name>
    <name type="common">Tanaka's snailfish</name>
    <dbReference type="NCBI Taxonomy" id="230148"/>
    <lineage>
        <taxon>Eukaryota</taxon>
        <taxon>Metazoa</taxon>
        <taxon>Chordata</taxon>
        <taxon>Craniata</taxon>
        <taxon>Vertebrata</taxon>
        <taxon>Euteleostomi</taxon>
        <taxon>Actinopterygii</taxon>
        <taxon>Neopterygii</taxon>
        <taxon>Teleostei</taxon>
        <taxon>Neoteleostei</taxon>
        <taxon>Acanthomorphata</taxon>
        <taxon>Eupercaria</taxon>
        <taxon>Perciformes</taxon>
        <taxon>Cottioidei</taxon>
        <taxon>Cottales</taxon>
        <taxon>Liparidae</taxon>
        <taxon>Liparis</taxon>
    </lineage>
</organism>
<sequence length="86" mass="9256">MSRITPELLLLFLCRVSAEGLLDEKDGGICRVSNLLLLSVTSITSVLFAYREASSQRSTATLPPGLVTPSEPPTAIRAPLNTTRDI</sequence>
<accession>A0A4Z2GBT1</accession>
<dbReference type="AlphaFoldDB" id="A0A4Z2GBT1"/>
<comment type="caution">
    <text evidence="3">The sequence shown here is derived from an EMBL/GenBank/DDBJ whole genome shotgun (WGS) entry which is preliminary data.</text>
</comment>
<keyword evidence="4" id="KW-1185">Reference proteome</keyword>
<protein>
    <recommendedName>
        <fullName evidence="5">Secreted protein</fullName>
    </recommendedName>
</protein>
<proteinExistence type="predicted"/>
<evidence type="ECO:0000313" key="4">
    <source>
        <dbReference type="Proteomes" id="UP000314294"/>
    </source>
</evidence>
<evidence type="ECO:0000256" key="2">
    <source>
        <dbReference type="SAM" id="SignalP"/>
    </source>
</evidence>
<dbReference type="EMBL" id="SRLO01000608">
    <property type="protein sequence ID" value="TNN50710.1"/>
    <property type="molecule type" value="Genomic_DNA"/>
</dbReference>
<dbReference type="Proteomes" id="UP000314294">
    <property type="component" value="Unassembled WGS sequence"/>
</dbReference>